<accession>A0ABR9QQ90</accession>
<dbReference type="PROSITE" id="PS01081">
    <property type="entry name" value="HTH_TETR_1"/>
    <property type="match status" value="1"/>
</dbReference>
<dbReference type="Gene3D" id="1.10.357.10">
    <property type="entry name" value="Tetracycline Repressor, domain 2"/>
    <property type="match status" value="1"/>
</dbReference>
<sequence>MNSEKFLSLEQEKRDRILNAALNEFTQKGYDNASTNEIVKGAGISKGLLFHYFNNKKELFFFLYDYFVEIIMEEMFAELDLTEKDIFNRLRNIILLKSKLMNKYPEIFNFMVAVQMEKSSEVKTELNDSNSKLLREHSAKLFDGIDTTKFKEGTDVQRTINIILWTLEGFSNQALEKARLLEDANDSFTEAFEEVDIYIEMLRNSFYAEGGDKA</sequence>
<dbReference type="Pfam" id="PF00440">
    <property type="entry name" value="TetR_N"/>
    <property type="match status" value="1"/>
</dbReference>
<dbReference type="InterPro" id="IPR023772">
    <property type="entry name" value="DNA-bd_HTH_TetR-type_CS"/>
</dbReference>
<evidence type="ECO:0000256" key="2">
    <source>
        <dbReference type="PROSITE-ProRule" id="PRU00335"/>
    </source>
</evidence>
<dbReference type="Proteomes" id="UP001516662">
    <property type="component" value="Unassembled WGS sequence"/>
</dbReference>
<proteinExistence type="predicted"/>
<dbReference type="PROSITE" id="PS50977">
    <property type="entry name" value="HTH_TETR_2"/>
    <property type="match status" value="1"/>
</dbReference>
<evidence type="ECO:0000259" key="3">
    <source>
        <dbReference type="PROSITE" id="PS50977"/>
    </source>
</evidence>
<dbReference type="InterPro" id="IPR001647">
    <property type="entry name" value="HTH_TetR"/>
</dbReference>
<dbReference type="InterPro" id="IPR036271">
    <property type="entry name" value="Tet_transcr_reg_TetR-rel_C_sf"/>
</dbReference>
<gene>
    <name evidence="4" type="ORF">IMZ08_21730</name>
</gene>
<name>A0ABR9QQ90_9BACI</name>
<comment type="caution">
    <text evidence="4">The sequence shown here is derived from an EMBL/GenBank/DDBJ whole genome shotgun (WGS) entry which is preliminary data.</text>
</comment>
<dbReference type="EMBL" id="JADCLJ010000025">
    <property type="protein sequence ID" value="MBE4910665.1"/>
    <property type="molecule type" value="Genomic_DNA"/>
</dbReference>
<dbReference type="PANTHER" id="PTHR30055">
    <property type="entry name" value="HTH-TYPE TRANSCRIPTIONAL REGULATOR RUTR"/>
    <property type="match status" value="1"/>
</dbReference>
<reference evidence="4 5" key="1">
    <citation type="submission" date="2020-10" db="EMBL/GenBank/DDBJ databases">
        <title>Bacillus sp. HD4P25, an endophyte from a halophyte.</title>
        <authorList>
            <person name="Sun J.-Q."/>
        </authorList>
    </citation>
    <scope>NUCLEOTIDE SEQUENCE [LARGE SCALE GENOMIC DNA]</scope>
    <source>
        <strain evidence="4 5">YIM 93174</strain>
    </source>
</reference>
<dbReference type="Gene3D" id="1.10.10.60">
    <property type="entry name" value="Homeodomain-like"/>
    <property type="match status" value="1"/>
</dbReference>
<evidence type="ECO:0000256" key="1">
    <source>
        <dbReference type="ARBA" id="ARBA00023125"/>
    </source>
</evidence>
<keyword evidence="1 2" id="KW-0238">DNA-binding</keyword>
<evidence type="ECO:0000313" key="4">
    <source>
        <dbReference type="EMBL" id="MBE4910665.1"/>
    </source>
</evidence>
<keyword evidence="5" id="KW-1185">Reference proteome</keyword>
<feature type="DNA-binding region" description="H-T-H motif" evidence="2">
    <location>
        <begin position="34"/>
        <end position="53"/>
    </location>
</feature>
<organism evidence="4 5">
    <name type="scientific">Litchfieldia luteola</name>
    <dbReference type="NCBI Taxonomy" id="682179"/>
    <lineage>
        <taxon>Bacteria</taxon>
        <taxon>Bacillati</taxon>
        <taxon>Bacillota</taxon>
        <taxon>Bacilli</taxon>
        <taxon>Bacillales</taxon>
        <taxon>Bacillaceae</taxon>
        <taxon>Litchfieldia</taxon>
    </lineage>
</organism>
<dbReference type="InterPro" id="IPR050109">
    <property type="entry name" value="HTH-type_TetR-like_transc_reg"/>
</dbReference>
<feature type="domain" description="HTH tetR-type" evidence="3">
    <location>
        <begin position="11"/>
        <end position="71"/>
    </location>
</feature>
<dbReference type="PRINTS" id="PR00455">
    <property type="entry name" value="HTHTETR"/>
</dbReference>
<dbReference type="SUPFAM" id="SSF48498">
    <property type="entry name" value="Tetracyclin repressor-like, C-terminal domain"/>
    <property type="match status" value="1"/>
</dbReference>
<dbReference type="SUPFAM" id="SSF46689">
    <property type="entry name" value="Homeodomain-like"/>
    <property type="match status" value="1"/>
</dbReference>
<protein>
    <submittedName>
        <fullName evidence="4">TetR/AcrR family transcriptional regulator</fullName>
    </submittedName>
</protein>
<evidence type="ECO:0000313" key="5">
    <source>
        <dbReference type="Proteomes" id="UP001516662"/>
    </source>
</evidence>
<dbReference type="RefSeq" id="WP_193539935.1">
    <property type="nucleotide sequence ID" value="NZ_JADCLJ010000025.1"/>
</dbReference>
<dbReference type="InterPro" id="IPR009057">
    <property type="entry name" value="Homeodomain-like_sf"/>
</dbReference>
<dbReference type="PANTHER" id="PTHR30055:SF226">
    <property type="entry name" value="HTH-TYPE TRANSCRIPTIONAL REGULATOR PKSA"/>
    <property type="match status" value="1"/>
</dbReference>